<dbReference type="GO" id="GO:0006508">
    <property type="term" value="P:proteolysis"/>
    <property type="evidence" value="ECO:0007669"/>
    <property type="project" value="UniProtKB-KW"/>
</dbReference>
<dbReference type="GO" id="GO:0008235">
    <property type="term" value="F:metalloexopeptidase activity"/>
    <property type="evidence" value="ECO:0007669"/>
    <property type="project" value="TreeGrafter"/>
</dbReference>
<dbReference type="InterPro" id="IPR051929">
    <property type="entry name" value="VirAsm_ModProt"/>
</dbReference>
<evidence type="ECO:0000256" key="3">
    <source>
        <dbReference type="ARBA" id="ARBA00022801"/>
    </source>
</evidence>
<dbReference type="InterPro" id="IPR037518">
    <property type="entry name" value="MPN"/>
</dbReference>
<dbReference type="InterPro" id="IPR028090">
    <property type="entry name" value="JAB_dom_prok"/>
</dbReference>
<dbReference type="PANTHER" id="PTHR34858:SF1">
    <property type="entry name" value="CYSO-CYSTEINE PEPTIDASE"/>
    <property type="match status" value="1"/>
</dbReference>
<keyword evidence="3" id="KW-0378">Hydrolase</keyword>
<sequence length="135" mass="13812">MSLQISRSLRDRIVAEAAAVPRLEVCGLLLGRAGLVTGAPACRNVAADPTRAFEIDPAALIAAHRAARAGGPDIIGCWHSHPSGNARPSAADAAAALDPSWWWLIVAGGEVGAFRVVPSGPIHGRFAPVALAATP</sequence>
<dbReference type="Proteomes" id="UP000219494">
    <property type="component" value="Unassembled WGS sequence"/>
</dbReference>
<dbReference type="EMBL" id="OBMI01000003">
    <property type="protein sequence ID" value="SOB87630.1"/>
    <property type="molecule type" value="Genomic_DNA"/>
</dbReference>
<keyword evidence="8" id="KW-1185">Reference proteome</keyword>
<evidence type="ECO:0000313" key="7">
    <source>
        <dbReference type="EMBL" id="SOB87630.1"/>
    </source>
</evidence>
<dbReference type="Gene3D" id="3.40.140.10">
    <property type="entry name" value="Cytidine Deaminase, domain 2"/>
    <property type="match status" value="1"/>
</dbReference>
<keyword evidence="7" id="KW-0647">Proteasome</keyword>
<keyword evidence="1" id="KW-0645">Protease</keyword>
<proteinExistence type="predicted"/>
<evidence type="ECO:0000256" key="2">
    <source>
        <dbReference type="ARBA" id="ARBA00022723"/>
    </source>
</evidence>
<dbReference type="PANTHER" id="PTHR34858">
    <property type="entry name" value="CYSO-CYSTEINE PEPTIDASE"/>
    <property type="match status" value="1"/>
</dbReference>
<protein>
    <submittedName>
        <fullName evidence="7">Proteasome lid subunit RPN8/RPN11, contains Jab1/MPN metalloenzyme (JAMM) motif</fullName>
    </submittedName>
</protein>
<name>A0A285R0J1_9SPHN</name>
<evidence type="ECO:0000256" key="5">
    <source>
        <dbReference type="ARBA" id="ARBA00023049"/>
    </source>
</evidence>
<dbReference type="SUPFAM" id="SSF102712">
    <property type="entry name" value="JAB1/MPN domain"/>
    <property type="match status" value="1"/>
</dbReference>
<dbReference type="OrthoDB" id="9802958at2"/>
<dbReference type="PROSITE" id="PS50249">
    <property type="entry name" value="MPN"/>
    <property type="match status" value="1"/>
</dbReference>
<dbReference type="CDD" id="cd08070">
    <property type="entry name" value="MPN_like"/>
    <property type="match status" value="1"/>
</dbReference>
<dbReference type="Pfam" id="PF14464">
    <property type="entry name" value="Prok-JAB"/>
    <property type="match status" value="1"/>
</dbReference>
<keyword evidence="5" id="KW-0482">Metalloprotease</keyword>
<dbReference type="GO" id="GO:0008270">
    <property type="term" value="F:zinc ion binding"/>
    <property type="evidence" value="ECO:0007669"/>
    <property type="project" value="TreeGrafter"/>
</dbReference>
<dbReference type="AlphaFoldDB" id="A0A285R0J1"/>
<evidence type="ECO:0000256" key="4">
    <source>
        <dbReference type="ARBA" id="ARBA00022833"/>
    </source>
</evidence>
<keyword evidence="4" id="KW-0862">Zinc</keyword>
<accession>A0A285R0J1</accession>
<evidence type="ECO:0000259" key="6">
    <source>
        <dbReference type="PROSITE" id="PS50249"/>
    </source>
</evidence>
<keyword evidence="2" id="KW-0479">Metal-binding</keyword>
<reference evidence="7 8" key="1">
    <citation type="submission" date="2017-07" db="EMBL/GenBank/DDBJ databases">
        <authorList>
            <person name="Sun Z.S."/>
            <person name="Albrecht U."/>
            <person name="Echele G."/>
            <person name="Lee C.C."/>
        </authorList>
    </citation>
    <scope>NUCLEOTIDE SEQUENCE [LARGE SCALE GENOMIC DNA]</scope>
    <source>
        <strain evidence="7 8">CGMCC 1.12672</strain>
    </source>
</reference>
<organism evidence="7 8">
    <name type="scientific">Sphingomonas guangdongensis</name>
    <dbReference type="NCBI Taxonomy" id="1141890"/>
    <lineage>
        <taxon>Bacteria</taxon>
        <taxon>Pseudomonadati</taxon>
        <taxon>Pseudomonadota</taxon>
        <taxon>Alphaproteobacteria</taxon>
        <taxon>Sphingomonadales</taxon>
        <taxon>Sphingomonadaceae</taxon>
        <taxon>Sphingomonas</taxon>
    </lineage>
</organism>
<feature type="domain" description="MPN" evidence="6">
    <location>
        <begin position="3"/>
        <end position="135"/>
    </location>
</feature>
<dbReference type="GO" id="GO:0000502">
    <property type="term" value="C:proteasome complex"/>
    <property type="evidence" value="ECO:0007669"/>
    <property type="project" value="UniProtKB-KW"/>
</dbReference>
<evidence type="ECO:0000313" key="8">
    <source>
        <dbReference type="Proteomes" id="UP000219494"/>
    </source>
</evidence>
<gene>
    <name evidence="7" type="ORF">SAMN06297144_2765</name>
</gene>
<evidence type="ECO:0000256" key="1">
    <source>
        <dbReference type="ARBA" id="ARBA00022670"/>
    </source>
</evidence>